<evidence type="ECO:0000313" key="2">
    <source>
        <dbReference type="Proteomes" id="UP001209318"/>
    </source>
</evidence>
<name>A0AAE3IRD6_9BACI</name>
<organism evidence="1 2">
    <name type="scientific">Perspicuibacillus lycopersici</name>
    <dbReference type="NCBI Taxonomy" id="1325689"/>
    <lineage>
        <taxon>Bacteria</taxon>
        <taxon>Bacillati</taxon>
        <taxon>Bacillota</taxon>
        <taxon>Bacilli</taxon>
        <taxon>Bacillales</taxon>
        <taxon>Bacillaceae</taxon>
        <taxon>Perspicuibacillus</taxon>
    </lineage>
</organism>
<dbReference type="PROSITE" id="PS51257">
    <property type="entry name" value="PROKAR_LIPOPROTEIN"/>
    <property type="match status" value="1"/>
</dbReference>
<protein>
    <recommendedName>
        <fullName evidence="3">Lipoprotein</fullName>
    </recommendedName>
</protein>
<reference evidence="1" key="1">
    <citation type="submission" date="2022-10" db="EMBL/GenBank/DDBJ databases">
        <title>Description of Fervidibacillus gen. nov. in the family Fervidibacillaceae fam. nov. with two species, Fervidibacillus albus sp. nov., and Fervidibacillus halotolerans sp. nov., isolated from tidal flat sediments.</title>
        <authorList>
            <person name="Kwon K.K."/>
            <person name="Yang S.-H."/>
        </authorList>
    </citation>
    <scope>NUCLEOTIDE SEQUENCE</scope>
    <source>
        <strain evidence="1">JCM 19140</strain>
    </source>
</reference>
<proteinExistence type="predicted"/>
<dbReference type="Proteomes" id="UP001209318">
    <property type="component" value="Unassembled WGS sequence"/>
</dbReference>
<dbReference type="EMBL" id="JAOUSF010000001">
    <property type="protein sequence ID" value="MCU9612006.1"/>
    <property type="molecule type" value="Genomic_DNA"/>
</dbReference>
<dbReference type="RefSeq" id="WP_263071141.1">
    <property type="nucleotide sequence ID" value="NZ_JAOUSF010000001.1"/>
</dbReference>
<evidence type="ECO:0008006" key="3">
    <source>
        <dbReference type="Google" id="ProtNLM"/>
    </source>
</evidence>
<evidence type="ECO:0000313" key="1">
    <source>
        <dbReference type="EMBL" id="MCU9612006.1"/>
    </source>
</evidence>
<dbReference type="AlphaFoldDB" id="A0AAE3IRD6"/>
<gene>
    <name evidence="1" type="ORF">OEV98_00350</name>
</gene>
<sequence>MIKKLLVLFLFLVAGILFGCVNKEVTVHDDLLNYVNKEMQKAYDLENVSITAYENVSGVNYTDDFTMHQALTKEVVPNYRDFIDELEHADIATEELQVIHDGYVKGAKKQLEAFELFVTALEDQDINLVEEGNELLAEGRELINTYVVEIEELASEHNVEWE</sequence>
<keyword evidence="2" id="KW-1185">Reference proteome</keyword>
<comment type="caution">
    <text evidence="1">The sequence shown here is derived from an EMBL/GenBank/DDBJ whole genome shotgun (WGS) entry which is preliminary data.</text>
</comment>
<accession>A0AAE3IRD6</accession>